<protein>
    <recommendedName>
        <fullName evidence="3">Ubiquitin-like protease family profile domain-containing protein</fullName>
    </recommendedName>
</protein>
<sequence length="166" mass="18751">MDLAQDILQRHLETRGLYAFFLQVVNHSAPLHLDSMADYGHLAGTHWLLLFCYGARHCGQLAVYDSMYKSLSVCTTALVENLQDLHVPPPSTIMRHVQRQNDGYSCGLFALAFAFSIAVGQDPCTVHYDRANMAPLLVKCLEQETAEKMHCSGHSILRNDFNYPFY</sequence>
<keyword evidence="2" id="KW-1185">Reference proteome</keyword>
<dbReference type="PANTHER" id="PTHR34718:SF2">
    <property type="entry name" value="PHD-TYPE DOMAIN-CONTAINING PROTEIN"/>
    <property type="match status" value="1"/>
</dbReference>
<gene>
    <name evidence="1" type="ORF">E2C01_015656</name>
</gene>
<reference evidence="1 2" key="1">
    <citation type="submission" date="2019-05" db="EMBL/GenBank/DDBJ databases">
        <title>Another draft genome of Portunus trituberculatus and its Hox gene families provides insights of decapod evolution.</title>
        <authorList>
            <person name="Jeong J.-H."/>
            <person name="Song I."/>
            <person name="Kim S."/>
            <person name="Choi T."/>
            <person name="Kim D."/>
            <person name="Ryu S."/>
            <person name="Kim W."/>
        </authorList>
    </citation>
    <scope>NUCLEOTIDE SEQUENCE [LARGE SCALE GENOMIC DNA]</scope>
    <source>
        <tissue evidence="1">Muscle</tissue>
    </source>
</reference>
<organism evidence="1 2">
    <name type="scientific">Portunus trituberculatus</name>
    <name type="common">Swimming crab</name>
    <name type="synonym">Neptunus trituberculatus</name>
    <dbReference type="NCBI Taxonomy" id="210409"/>
    <lineage>
        <taxon>Eukaryota</taxon>
        <taxon>Metazoa</taxon>
        <taxon>Ecdysozoa</taxon>
        <taxon>Arthropoda</taxon>
        <taxon>Crustacea</taxon>
        <taxon>Multicrustacea</taxon>
        <taxon>Malacostraca</taxon>
        <taxon>Eumalacostraca</taxon>
        <taxon>Eucarida</taxon>
        <taxon>Decapoda</taxon>
        <taxon>Pleocyemata</taxon>
        <taxon>Brachyura</taxon>
        <taxon>Eubrachyura</taxon>
        <taxon>Portunoidea</taxon>
        <taxon>Portunidae</taxon>
        <taxon>Portuninae</taxon>
        <taxon>Portunus</taxon>
    </lineage>
</organism>
<dbReference type="PANTHER" id="PTHR34718">
    <property type="entry name" value="PHD-TYPE DOMAIN-CONTAINING PROTEIN"/>
    <property type="match status" value="1"/>
</dbReference>
<name>A0A5B7DNZ2_PORTR</name>
<comment type="caution">
    <text evidence="1">The sequence shown here is derived from an EMBL/GenBank/DDBJ whole genome shotgun (WGS) entry which is preliminary data.</text>
</comment>
<evidence type="ECO:0000313" key="2">
    <source>
        <dbReference type="Proteomes" id="UP000324222"/>
    </source>
</evidence>
<dbReference type="EMBL" id="VSRR010001108">
    <property type="protein sequence ID" value="MPC22636.1"/>
    <property type="molecule type" value="Genomic_DNA"/>
</dbReference>
<dbReference type="InterPro" id="IPR038765">
    <property type="entry name" value="Papain-like_cys_pep_sf"/>
</dbReference>
<dbReference type="SUPFAM" id="SSF54001">
    <property type="entry name" value="Cysteine proteinases"/>
    <property type="match status" value="1"/>
</dbReference>
<dbReference type="Proteomes" id="UP000324222">
    <property type="component" value="Unassembled WGS sequence"/>
</dbReference>
<dbReference type="OrthoDB" id="6353126at2759"/>
<dbReference type="AlphaFoldDB" id="A0A5B7DNZ2"/>
<accession>A0A5B7DNZ2</accession>
<dbReference type="Gene3D" id="3.40.395.10">
    <property type="entry name" value="Adenoviral Proteinase, Chain A"/>
    <property type="match status" value="1"/>
</dbReference>
<evidence type="ECO:0008006" key="3">
    <source>
        <dbReference type="Google" id="ProtNLM"/>
    </source>
</evidence>
<proteinExistence type="predicted"/>
<evidence type="ECO:0000313" key="1">
    <source>
        <dbReference type="EMBL" id="MPC22636.1"/>
    </source>
</evidence>